<comment type="caution">
    <text evidence="2">The sequence shown here is derived from an EMBL/GenBank/DDBJ whole genome shotgun (WGS) entry which is preliminary data.</text>
</comment>
<dbReference type="Proteomes" id="UP000020595">
    <property type="component" value="Unassembled WGS sequence"/>
</dbReference>
<evidence type="ECO:0000256" key="1">
    <source>
        <dbReference type="SAM" id="MobiDB-lite"/>
    </source>
</evidence>
<dbReference type="EMBL" id="JEWH01000021">
    <property type="protein sequence ID" value="EXB05736.1"/>
    <property type="molecule type" value="Genomic_DNA"/>
</dbReference>
<accession>A0A009I5G9</accession>
<gene>
    <name evidence="2" type="ORF">J512_1939</name>
</gene>
<dbReference type="PANTHER" id="PTHR46246">
    <property type="entry name" value="GUANOSINE-3',5'-BIS(DIPHOSPHATE) 3'-PYROPHOSPHOHYDROLASE MESH1"/>
    <property type="match status" value="1"/>
</dbReference>
<dbReference type="InterPro" id="IPR052194">
    <property type="entry name" value="MESH1"/>
</dbReference>
<dbReference type="PATRIC" id="fig|1310613.3.peg.1860"/>
<evidence type="ECO:0000313" key="2">
    <source>
        <dbReference type="EMBL" id="EXB05736.1"/>
    </source>
</evidence>
<protein>
    <submittedName>
        <fullName evidence="2">HD domain protein</fullName>
    </submittedName>
</protein>
<dbReference type="PANTHER" id="PTHR46246:SF1">
    <property type="entry name" value="GUANOSINE-3',5'-BIS(DIPHOSPHATE) 3'-PYROPHOSPHOHYDROLASE MESH1"/>
    <property type="match status" value="1"/>
</dbReference>
<dbReference type="RefSeq" id="WP_032051147.1">
    <property type="nucleotide sequence ID" value="NZ_JEWH01000021.1"/>
</dbReference>
<dbReference type="SUPFAM" id="SSF109604">
    <property type="entry name" value="HD-domain/PDEase-like"/>
    <property type="match status" value="1"/>
</dbReference>
<proteinExistence type="predicted"/>
<organism evidence="2 3">
    <name type="scientific">Acinetobacter baumannii (strain 1295743)</name>
    <dbReference type="NCBI Taxonomy" id="1310613"/>
    <lineage>
        <taxon>Bacteria</taxon>
        <taxon>Pseudomonadati</taxon>
        <taxon>Pseudomonadota</taxon>
        <taxon>Gammaproteobacteria</taxon>
        <taxon>Moraxellales</taxon>
        <taxon>Moraxellaceae</taxon>
        <taxon>Acinetobacter</taxon>
        <taxon>Acinetobacter calcoaceticus/baumannii complex</taxon>
    </lineage>
</organism>
<dbReference type="AlphaFoldDB" id="A0A009I5G9"/>
<dbReference type="Pfam" id="PF13328">
    <property type="entry name" value="HD_4"/>
    <property type="match status" value="1"/>
</dbReference>
<feature type="region of interest" description="Disordered" evidence="1">
    <location>
        <begin position="1"/>
        <end position="20"/>
    </location>
</feature>
<dbReference type="GO" id="GO:0008893">
    <property type="term" value="F:guanosine-3',5'-bis(diphosphate) 3'-diphosphatase activity"/>
    <property type="evidence" value="ECO:0007669"/>
    <property type="project" value="TreeGrafter"/>
</dbReference>
<name>A0A009I5G9_ACIB9</name>
<reference evidence="2 3" key="1">
    <citation type="submission" date="2014-02" db="EMBL/GenBank/DDBJ databases">
        <title>Comparative genomics and transcriptomics to identify genetic mechanisms underlying the emergence of carbapenem resistant Acinetobacter baumannii (CRAb).</title>
        <authorList>
            <person name="Harris A.D."/>
            <person name="Johnson K.J."/>
            <person name="George J."/>
            <person name="Shefchek K."/>
            <person name="Daugherty S.C."/>
            <person name="Parankush S."/>
            <person name="Sadzewicz L."/>
            <person name="Tallon L."/>
            <person name="Sengamalay N."/>
            <person name="Hazen T.H."/>
            <person name="Rasko D.A."/>
        </authorList>
    </citation>
    <scope>NUCLEOTIDE SEQUENCE [LARGE SCALE GENOMIC DNA]</scope>
    <source>
        <strain evidence="2 3">1295743</strain>
    </source>
</reference>
<feature type="compositionally biased region" description="Basic and acidic residues" evidence="1">
    <location>
        <begin position="7"/>
        <end position="20"/>
    </location>
</feature>
<dbReference type="Gene3D" id="1.10.3210.10">
    <property type="entry name" value="Hypothetical protein af1432"/>
    <property type="match status" value="1"/>
</dbReference>
<sequence length="146" mass="16865">MTQNKVELAEKLSKESHQGQKYGSHDYFDYHIKGVVNSLIEHQFSEVYIITALLHDSVEDTPLTLDKIESLFGKEVRDAVDALTKRETETREEYLIRCSSNPIARVVKLHDAAFNAHNSHKENNQSRVDYYLQTMLIVSTAQDRLR</sequence>
<evidence type="ECO:0000313" key="3">
    <source>
        <dbReference type="Proteomes" id="UP000020595"/>
    </source>
</evidence>